<dbReference type="InterPro" id="IPR001357">
    <property type="entry name" value="BRCT_dom"/>
</dbReference>
<feature type="domain" description="BRCT" evidence="2">
    <location>
        <begin position="1045"/>
        <end position="1106"/>
    </location>
</feature>
<dbReference type="SMART" id="SM00292">
    <property type="entry name" value="BRCT"/>
    <property type="match status" value="4"/>
</dbReference>
<reference evidence="3 4" key="1">
    <citation type="submission" date="2016-07" db="EMBL/GenBank/DDBJ databases">
        <title>Pervasive Adenine N6-methylation of Active Genes in Fungi.</title>
        <authorList>
            <consortium name="DOE Joint Genome Institute"/>
            <person name="Mondo S.J."/>
            <person name="Dannebaum R.O."/>
            <person name="Kuo R.C."/>
            <person name="Labutti K."/>
            <person name="Haridas S."/>
            <person name="Kuo A."/>
            <person name="Salamov A."/>
            <person name="Ahrendt S.R."/>
            <person name="Lipzen A."/>
            <person name="Sullivan W."/>
            <person name="Andreopoulos W.B."/>
            <person name="Clum A."/>
            <person name="Lindquist E."/>
            <person name="Daum C."/>
            <person name="Ramamoorthy G.K."/>
            <person name="Gryganskyi A."/>
            <person name="Culley D."/>
            <person name="Magnuson J.K."/>
            <person name="James T.Y."/>
            <person name="O'Malley M.A."/>
            <person name="Stajich J.E."/>
            <person name="Spatafora J.W."/>
            <person name="Visel A."/>
            <person name="Grigoriev I.V."/>
        </authorList>
    </citation>
    <scope>NUCLEOTIDE SEQUENCE [LARGE SCALE GENOMIC DNA]</scope>
    <source>
        <strain evidence="3 4">62-1032</strain>
    </source>
</reference>
<dbReference type="GO" id="GO:0005634">
    <property type="term" value="C:nucleus"/>
    <property type="evidence" value="ECO:0007669"/>
    <property type="project" value="TreeGrafter"/>
</dbReference>
<dbReference type="CDD" id="cd18432">
    <property type="entry name" value="BRCT_PAXIP1_rpt6_like"/>
    <property type="match status" value="1"/>
</dbReference>
<feature type="compositionally biased region" description="Polar residues" evidence="1">
    <location>
        <begin position="787"/>
        <end position="800"/>
    </location>
</feature>
<dbReference type="Proteomes" id="UP000193467">
    <property type="component" value="Unassembled WGS sequence"/>
</dbReference>
<comment type="caution">
    <text evidence="3">The sequence shown here is derived from an EMBL/GenBank/DDBJ whole genome shotgun (WGS) entry which is preliminary data.</text>
</comment>
<dbReference type="InterPro" id="IPR036420">
    <property type="entry name" value="BRCT_dom_sf"/>
</dbReference>
<gene>
    <name evidence="3" type="ORF">BCR35DRAFT_302155</name>
</gene>
<dbReference type="GO" id="GO:0006302">
    <property type="term" value="P:double-strand break repair"/>
    <property type="evidence" value="ECO:0007669"/>
    <property type="project" value="TreeGrafter"/>
</dbReference>
<feature type="region of interest" description="Disordered" evidence="1">
    <location>
        <begin position="324"/>
        <end position="357"/>
    </location>
</feature>
<feature type="compositionally biased region" description="Acidic residues" evidence="1">
    <location>
        <begin position="923"/>
        <end position="932"/>
    </location>
</feature>
<dbReference type="GO" id="GO:0035361">
    <property type="term" value="C:Cul8-RING ubiquitin ligase complex"/>
    <property type="evidence" value="ECO:0007669"/>
    <property type="project" value="TreeGrafter"/>
</dbReference>
<feature type="compositionally biased region" description="Basic residues" evidence="1">
    <location>
        <begin position="740"/>
        <end position="764"/>
    </location>
</feature>
<evidence type="ECO:0000313" key="4">
    <source>
        <dbReference type="Proteomes" id="UP000193467"/>
    </source>
</evidence>
<feature type="region of interest" description="Disordered" evidence="1">
    <location>
        <begin position="272"/>
        <end position="295"/>
    </location>
</feature>
<feature type="compositionally biased region" description="Acidic residues" evidence="1">
    <location>
        <begin position="654"/>
        <end position="679"/>
    </location>
</feature>
<dbReference type="InParanoid" id="A0A1Y2FXK3"/>
<dbReference type="Gene3D" id="3.40.50.10190">
    <property type="entry name" value="BRCT domain"/>
    <property type="match status" value="4"/>
</dbReference>
<feature type="region of interest" description="Disordered" evidence="1">
    <location>
        <begin position="609"/>
        <end position="881"/>
    </location>
</feature>
<feature type="compositionally biased region" description="Polar residues" evidence="1">
    <location>
        <begin position="342"/>
        <end position="354"/>
    </location>
</feature>
<accession>A0A1Y2FXK3</accession>
<dbReference type="AlphaFoldDB" id="A0A1Y2FXK3"/>
<proteinExistence type="predicted"/>
<evidence type="ECO:0000256" key="1">
    <source>
        <dbReference type="SAM" id="MobiDB-lite"/>
    </source>
</evidence>
<feature type="compositionally biased region" description="Gly residues" evidence="1">
    <location>
        <begin position="98"/>
        <end position="112"/>
    </location>
</feature>
<dbReference type="InterPro" id="IPR053036">
    <property type="entry name" value="CellCycle_DNARepair_Reg"/>
</dbReference>
<evidence type="ECO:0000259" key="2">
    <source>
        <dbReference type="PROSITE" id="PS50172"/>
    </source>
</evidence>
<feature type="domain" description="BRCT" evidence="2">
    <location>
        <begin position="152"/>
        <end position="244"/>
    </location>
</feature>
<organism evidence="3 4">
    <name type="scientific">Leucosporidium creatinivorum</name>
    <dbReference type="NCBI Taxonomy" id="106004"/>
    <lineage>
        <taxon>Eukaryota</taxon>
        <taxon>Fungi</taxon>
        <taxon>Dikarya</taxon>
        <taxon>Basidiomycota</taxon>
        <taxon>Pucciniomycotina</taxon>
        <taxon>Microbotryomycetes</taxon>
        <taxon>Leucosporidiales</taxon>
        <taxon>Leucosporidium</taxon>
    </lineage>
</organism>
<dbReference type="STRING" id="106004.A0A1Y2FXK3"/>
<dbReference type="OrthoDB" id="342264at2759"/>
<sequence length="1242" mass="135064">MSSPTNDPPKPAANKHLFKNVVFYINDSLAPLVRTKLHDLLLANGAQPASPPPPSSHSPTAQTASPPPRFNLDTITHFITDSLDFPEYETLRPAPSAGAGGAAGGGGGGGQNGATAVNGSEEDEKIKIVLPVWVTRSYDLQTLQQARFYSPDPAMIFSGLCFATSEIPTLEAEAIAAAATSLGGQFRSELTREVTHLFTVAPHGLKYEMALRHGAEIGMIVVLPHWLEESYKLGQLVPPELYQFPSPPIITGLRDGSSSKPFEERLAEYWKSHPELNPPRNQGSGGSGSGSKTATSELLEATTSATKAILGDINSAIASTEYQKSCLNEPRRDDSSSRRGPASTSTSAANQTRDQPAHCSLPIFAERRVYLSSDLGLRPGLEEALKARIVDAGGECWSWGVDGGEGGGGGLERRDAFERRRVAEEKLRGSNLVVVRSREGWEFWHAYNTSKTIGNLSWLYHVLSTQKLSSPLDRLLHYPLPSMTGLPEFKGKVITISNYAGPARDYVRAMIEALGARFEGAMSKTTDFVVTASEYGAKVKHAKTWNVPLVTHLWLEACIRSWSFLSPSTSSSYLSDASTTTNFTSILGNTPMPRGAVEKWCEREEVREMRREGGRRVEEMEREVGEEAQEERREMEPVAVEKGKGKGKNREVEPEPEAQQDVEMEDPQPEVEQAEPMVVEEEKDRPEPQADEEEEEEEEPVRSPPKRKTTKRIASDDEDEEEDDAKAALSDADSDDIKPNKKKAKVAVKPSKKVSPKGKGKKKAPPPSSSSSSSSSSNDDGEVEITKPTSTSRPLISKSKSVPLPAPASPRKLTSSTVAPNSKSTPKGRPGRRRRSSSSSGSSSDESPPPSAKAFGKTYGMVDPHNVIPRGRRAAAGKASDLLKEQMPDAIKFAQELKSSGKGKKRGSFSGGRPRGVSRGGEESEEGDEEDEPRAVKVKSKAAAGGKRRKVEEQAVESESEEEEEAEDEKPEVPVAAPVKRKPAAPASKKGRAAQLTATETTQEGGAVSSFDNPPKGKPAVKTRKPTIMSTGLGLDSKSHEIKELKKLGAAWTEQASQVTHLVVKAMSRTEKFLSCLGYVPFIVTKDWIDASLKEGRLVDETPYLLHDEKKEKEMGESLANILARAKTKKLFDGVTIYVTKSVSPDPTTMQKILQSGNAVVNTSKLTTTLQANIIKSWKDDLAAHESDTPRVRIISCPADRQQWEPLAAKGVPIFSVEAVFHSVMRQNFDGFSKTNRIDQQL</sequence>
<dbReference type="Pfam" id="PF16589">
    <property type="entry name" value="BRCT_2"/>
    <property type="match status" value="1"/>
</dbReference>
<feature type="region of interest" description="Disordered" evidence="1">
    <location>
        <begin position="44"/>
        <end position="71"/>
    </location>
</feature>
<feature type="region of interest" description="Disordered" evidence="1">
    <location>
        <begin position="89"/>
        <end position="120"/>
    </location>
</feature>
<dbReference type="PANTHER" id="PTHR47667:SF1">
    <property type="entry name" value="REGULATOR OF TY1 TRANSPOSITION PROTEIN 107"/>
    <property type="match status" value="1"/>
</dbReference>
<feature type="compositionally biased region" description="Acidic residues" evidence="1">
    <location>
        <begin position="954"/>
        <end position="970"/>
    </location>
</feature>
<dbReference type="FunCoup" id="A0A1Y2FXK3">
    <property type="interactions" value="279"/>
</dbReference>
<dbReference type="Pfam" id="PF12738">
    <property type="entry name" value="PTCB-BRCT"/>
    <property type="match status" value="2"/>
</dbReference>
<feature type="compositionally biased region" description="Basic and acidic residues" evidence="1">
    <location>
        <begin position="609"/>
        <end position="653"/>
    </location>
</feature>
<feature type="domain" description="BRCT" evidence="2">
    <location>
        <begin position="489"/>
        <end position="561"/>
    </location>
</feature>
<keyword evidence="4" id="KW-1185">Reference proteome</keyword>
<dbReference type="CDD" id="cd17743">
    <property type="entry name" value="BRCT_BRC1_like_rpt5"/>
    <property type="match status" value="1"/>
</dbReference>
<feature type="compositionally biased region" description="Polar residues" evidence="1">
    <location>
        <begin position="812"/>
        <end position="823"/>
    </location>
</feature>
<dbReference type="GO" id="GO:1990683">
    <property type="term" value="P:DNA double-strand break attachment to nuclear envelope"/>
    <property type="evidence" value="ECO:0007669"/>
    <property type="project" value="TreeGrafter"/>
</dbReference>
<feature type="region of interest" description="Disordered" evidence="1">
    <location>
        <begin position="893"/>
        <end position="1023"/>
    </location>
</feature>
<feature type="compositionally biased region" description="Low complexity" evidence="1">
    <location>
        <begin position="973"/>
        <end position="1007"/>
    </location>
</feature>
<feature type="compositionally biased region" description="Acidic residues" evidence="1">
    <location>
        <begin position="689"/>
        <end position="699"/>
    </location>
</feature>
<dbReference type="SUPFAM" id="SSF52113">
    <property type="entry name" value="BRCT domain"/>
    <property type="match status" value="4"/>
</dbReference>
<protein>
    <recommendedName>
        <fullName evidence="2">BRCT domain-containing protein</fullName>
    </recommendedName>
</protein>
<dbReference type="Pfam" id="PF16770">
    <property type="entry name" value="RTT107_BRCT_5"/>
    <property type="match status" value="1"/>
</dbReference>
<dbReference type="EMBL" id="MCGR01000013">
    <property type="protein sequence ID" value="ORY87405.1"/>
    <property type="molecule type" value="Genomic_DNA"/>
</dbReference>
<feature type="compositionally biased region" description="Low complexity" evidence="1">
    <location>
        <begin position="837"/>
        <end position="846"/>
    </location>
</feature>
<dbReference type="PANTHER" id="PTHR47667">
    <property type="entry name" value="REGULATOR OF TY1 TRANSPOSITION PROTEIN 107"/>
    <property type="match status" value="1"/>
</dbReference>
<evidence type="ECO:0000313" key="3">
    <source>
        <dbReference type="EMBL" id="ORY87405.1"/>
    </source>
</evidence>
<dbReference type="PROSITE" id="PS50172">
    <property type="entry name" value="BRCT"/>
    <property type="match status" value="3"/>
</dbReference>
<name>A0A1Y2FXK3_9BASI</name>